<evidence type="ECO:0000313" key="4">
    <source>
        <dbReference type="Proteomes" id="UP000633219"/>
    </source>
</evidence>
<protein>
    <submittedName>
        <fullName evidence="3">SDR family oxidoreductase</fullName>
    </submittedName>
</protein>
<keyword evidence="2" id="KW-0560">Oxidoreductase</keyword>
<dbReference type="PRINTS" id="PR00080">
    <property type="entry name" value="SDRFAMILY"/>
</dbReference>
<dbReference type="PRINTS" id="PR00081">
    <property type="entry name" value="GDHRDH"/>
</dbReference>
<dbReference type="CDD" id="cd05233">
    <property type="entry name" value="SDR_c"/>
    <property type="match status" value="1"/>
</dbReference>
<dbReference type="FunFam" id="3.40.50.720:FF:000084">
    <property type="entry name" value="Short-chain dehydrogenase reductase"/>
    <property type="match status" value="1"/>
</dbReference>
<dbReference type="PANTHER" id="PTHR43639:SF1">
    <property type="entry name" value="SHORT-CHAIN DEHYDROGENASE_REDUCTASE FAMILY PROTEIN"/>
    <property type="match status" value="1"/>
</dbReference>
<dbReference type="Gene3D" id="3.40.50.720">
    <property type="entry name" value="NAD(P)-binding Rossmann-like Domain"/>
    <property type="match status" value="1"/>
</dbReference>
<comment type="similarity">
    <text evidence="1">Belongs to the short-chain dehydrogenases/reductases (SDR) family.</text>
</comment>
<organism evidence="3 4">
    <name type="scientific">Rhizobium setariae</name>
    <dbReference type="NCBI Taxonomy" id="2801340"/>
    <lineage>
        <taxon>Bacteria</taxon>
        <taxon>Pseudomonadati</taxon>
        <taxon>Pseudomonadota</taxon>
        <taxon>Alphaproteobacteria</taxon>
        <taxon>Hyphomicrobiales</taxon>
        <taxon>Rhizobiaceae</taxon>
        <taxon>Rhizobium/Agrobacterium group</taxon>
        <taxon>Rhizobium</taxon>
    </lineage>
</organism>
<dbReference type="RefSeq" id="WP_201652159.1">
    <property type="nucleotide sequence ID" value="NZ_JAEQNC010000001.1"/>
</dbReference>
<gene>
    <name evidence="3" type="ORF">JJB09_01745</name>
</gene>
<dbReference type="AlphaFoldDB" id="A0A936YQ49"/>
<keyword evidence="4" id="KW-1185">Reference proteome</keyword>
<proteinExistence type="inferred from homology"/>
<dbReference type="SUPFAM" id="SSF51735">
    <property type="entry name" value="NAD(P)-binding Rossmann-fold domains"/>
    <property type="match status" value="1"/>
</dbReference>
<evidence type="ECO:0000256" key="2">
    <source>
        <dbReference type="ARBA" id="ARBA00023002"/>
    </source>
</evidence>
<dbReference type="GO" id="GO:0016491">
    <property type="term" value="F:oxidoreductase activity"/>
    <property type="evidence" value="ECO:0007669"/>
    <property type="project" value="UniProtKB-KW"/>
</dbReference>
<accession>A0A936YQ49</accession>
<sequence>MGSGQACFPDLNDTGVLITGGASGIGAALVKGFAAQGCRVAILDIDAKAGAATVAGCAEAKHTPVLEVVDLRDAAATRTAVERAAERLGGIKTVVNNAAWDDRRDIEAVTPDYWDMSLGINLRPAFFVTQAALPWLKLSGSGAVINFSSVAFMMNLPDMPAYLTAKAGIIGLTKGLAGKLGPDNIRVNAILPGMVLTERQKQLWVSDEAAEAHKARQCLKFSLTAEDMVGPCLFLASSISGAVSAQSLIVDGGYF</sequence>
<dbReference type="InterPro" id="IPR036291">
    <property type="entry name" value="NAD(P)-bd_dom_sf"/>
</dbReference>
<comment type="caution">
    <text evidence="3">The sequence shown here is derived from an EMBL/GenBank/DDBJ whole genome shotgun (WGS) entry which is preliminary data.</text>
</comment>
<dbReference type="EMBL" id="JAEQNC010000001">
    <property type="protein sequence ID" value="MBL0370741.1"/>
    <property type="molecule type" value="Genomic_DNA"/>
</dbReference>
<reference evidence="3" key="1">
    <citation type="submission" date="2021-01" db="EMBL/GenBank/DDBJ databases">
        <title>Rhizobium sp. strain KVB221 16S ribosomal RNA gene Genome sequencing and assembly.</title>
        <authorList>
            <person name="Kang M."/>
        </authorList>
    </citation>
    <scope>NUCLEOTIDE SEQUENCE</scope>
    <source>
        <strain evidence="3">KVB221</strain>
    </source>
</reference>
<dbReference type="Pfam" id="PF13561">
    <property type="entry name" value="adh_short_C2"/>
    <property type="match status" value="1"/>
</dbReference>
<dbReference type="PANTHER" id="PTHR43639">
    <property type="entry name" value="OXIDOREDUCTASE, SHORT-CHAIN DEHYDROGENASE/REDUCTASE FAMILY (AFU_ORTHOLOGUE AFUA_5G02870)"/>
    <property type="match status" value="1"/>
</dbReference>
<dbReference type="InterPro" id="IPR002347">
    <property type="entry name" value="SDR_fam"/>
</dbReference>
<evidence type="ECO:0000313" key="3">
    <source>
        <dbReference type="EMBL" id="MBL0370741.1"/>
    </source>
</evidence>
<dbReference type="Proteomes" id="UP000633219">
    <property type="component" value="Unassembled WGS sequence"/>
</dbReference>
<evidence type="ECO:0000256" key="1">
    <source>
        <dbReference type="ARBA" id="ARBA00006484"/>
    </source>
</evidence>
<name>A0A936YQ49_9HYPH</name>